<dbReference type="Pfam" id="PF10977">
    <property type="entry name" value="DUF2797"/>
    <property type="match status" value="1"/>
</dbReference>
<keyword evidence="2" id="KW-1185">Reference proteome</keyword>
<proteinExistence type="predicted"/>
<dbReference type="OrthoDB" id="9775734at2"/>
<protein>
    <submittedName>
        <fullName evidence="1">DUF2797 domain-containing protein</fullName>
    </submittedName>
</protein>
<dbReference type="InterPro" id="IPR021246">
    <property type="entry name" value="DUF2797"/>
</dbReference>
<dbReference type="EMBL" id="RQXV01000016">
    <property type="protein sequence ID" value="RRC96887.1"/>
    <property type="molecule type" value="Genomic_DNA"/>
</dbReference>
<evidence type="ECO:0000313" key="2">
    <source>
        <dbReference type="Proteomes" id="UP000267535"/>
    </source>
</evidence>
<accession>A0A3P1SIM0</accession>
<dbReference type="RefSeq" id="WP_124927995.1">
    <property type="nucleotide sequence ID" value="NZ_BMOH01000001.1"/>
</dbReference>
<organism evidence="1 2">
    <name type="scientific">Amphritea balenae</name>
    <dbReference type="NCBI Taxonomy" id="452629"/>
    <lineage>
        <taxon>Bacteria</taxon>
        <taxon>Pseudomonadati</taxon>
        <taxon>Pseudomonadota</taxon>
        <taxon>Gammaproteobacteria</taxon>
        <taxon>Oceanospirillales</taxon>
        <taxon>Oceanospirillaceae</taxon>
        <taxon>Amphritea</taxon>
    </lineage>
</organism>
<dbReference type="AlphaFoldDB" id="A0A3P1SIM0"/>
<sequence>MQVVAQGALSKMPAELGDEISYQLKLDDHLVPLNPYIGKTIKLTYTGQINCSHCGRKTNKSFAQGYCYPCFKKLPQCDLCIMSPEKCHYDQGTCRDPAWGEEFCFQSHYVYLANSSGIKVGITRGTQVPTRWIDQGAIQALPILKVDTRFQSGLVERIFAQHITDKTNWRAMLKGQVDPLDLAAERERLFELCQAELSELEERFGLQAIQRLNNAEVVELNFPVLNFPQKVSSLNFDKNPVVEGELQGIKGQYLILDTGVINIRKFSSYQVEFSA</sequence>
<dbReference type="Proteomes" id="UP000267535">
    <property type="component" value="Unassembled WGS sequence"/>
</dbReference>
<name>A0A3P1SIM0_9GAMM</name>
<reference evidence="1 2" key="1">
    <citation type="submission" date="2018-11" db="EMBL/GenBank/DDBJ databases">
        <title>The draft genome sequence of Amphritea balenae JAMM 1525T.</title>
        <authorList>
            <person name="Fang Z."/>
            <person name="Zhang Y."/>
            <person name="Han X."/>
        </authorList>
    </citation>
    <scope>NUCLEOTIDE SEQUENCE [LARGE SCALE GENOMIC DNA]</scope>
    <source>
        <strain evidence="1 2">JAMM 1525</strain>
    </source>
</reference>
<gene>
    <name evidence="1" type="ORF">EHS89_20205</name>
</gene>
<evidence type="ECO:0000313" key="1">
    <source>
        <dbReference type="EMBL" id="RRC96887.1"/>
    </source>
</evidence>
<comment type="caution">
    <text evidence="1">The sequence shown here is derived from an EMBL/GenBank/DDBJ whole genome shotgun (WGS) entry which is preliminary data.</text>
</comment>